<organism evidence="8 9">
    <name type="scientific">Rhodococcoides kyotonense</name>
    <dbReference type="NCBI Taxonomy" id="398843"/>
    <lineage>
        <taxon>Bacteria</taxon>
        <taxon>Bacillati</taxon>
        <taxon>Actinomycetota</taxon>
        <taxon>Actinomycetes</taxon>
        <taxon>Mycobacteriales</taxon>
        <taxon>Nocardiaceae</taxon>
        <taxon>Rhodococcoides</taxon>
    </lineage>
</organism>
<keyword evidence="2 6" id="KW-0288">FMN</keyword>
<dbReference type="Proteomes" id="UP000198327">
    <property type="component" value="Unassembled WGS sequence"/>
</dbReference>
<proteinExistence type="inferred from homology"/>
<dbReference type="SUPFAM" id="SSF51679">
    <property type="entry name" value="Bacterial luciferase-like"/>
    <property type="match status" value="1"/>
</dbReference>
<dbReference type="InterPro" id="IPR051260">
    <property type="entry name" value="Diverse_substr_monoxygenases"/>
</dbReference>
<dbReference type="AlphaFoldDB" id="A0A239H8J9"/>
<gene>
    <name evidence="8" type="ORF">SAMN05421642_10598</name>
</gene>
<feature type="binding site" evidence="6">
    <location>
        <position position="116"/>
    </location>
    <ligand>
        <name>FMN</name>
        <dbReference type="ChEBI" id="CHEBI:58210"/>
    </ligand>
</feature>
<evidence type="ECO:0000256" key="6">
    <source>
        <dbReference type="PIRSR" id="PIRSR000337-1"/>
    </source>
</evidence>
<feature type="binding site" evidence="6">
    <location>
        <position position="62"/>
    </location>
    <ligand>
        <name>FMN</name>
        <dbReference type="ChEBI" id="CHEBI:58210"/>
    </ligand>
</feature>
<evidence type="ECO:0000256" key="3">
    <source>
        <dbReference type="ARBA" id="ARBA00023002"/>
    </source>
</evidence>
<evidence type="ECO:0000256" key="5">
    <source>
        <dbReference type="ARBA" id="ARBA00033748"/>
    </source>
</evidence>
<dbReference type="Gene3D" id="3.20.20.30">
    <property type="entry name" value="Luciferase-like domain"/>
    <property type="match status" value="1"/>
</dbReference>
<evidence type="ECO:0000313" key="8">
    <source>
        <dbReference type="EMBL" id="SNS76584.1"/>
    </source>
</evidence>
<protein>
    <submittedName>
        <fullName evidence="8">FMN-dependent oxidoreductase, nitrilotriacetate monooxygenase family</fullName>
    </submittedName>
</protein>
<keyword evidence="9" id="KW-1185">Reference proteome</keyword>
<name>A0A239H8J9_9NOCA</name>
<keyword evidence="4 8" id="KW-0503">Monooxygenase</keyword>
<dbReference type="NCBIfam" id="TIGR03860">
    <property type="entry name" value="FMN_nitrolo"/>
    <property type="match status" value="1"/>
</dbReference>
<dbReference type="GO" id="GO:0004497">
    <property type="term" value="F:monooxygenase activity"/>
    <property type="evidence" value="ECO:0007669"/>
    <property type="project" value="UniProtKB-KW"/>
</dbReference>
<feature type="binding site" evidence="6">
    <location>
        <position position="16"/>
    </location>
    <ligand>
        <name>FMN</name>
        <dbReference type="ChEBI" id="CHEBI:58210"/>
    </ligand>
</feature>
<dbReference type="PANTHER" id="PTHR30011:SF16">
    <property type="entry name" value="C2H2 FINGER DOMAIN TRANSCRIPTION FACTOR (EUROFUNG)-RELATED"/>
    <property type="match status" value="1"/>
</dbReference>
<reference evidence="9" key="1">
    <citation type="submission" date="2017-06" db="EMBL/GenBank/DDBJ databases">
        <authorList>
            <person name="Varghese N."/>
            <person name="Submissions S."/>
        </authorList>
    </citation>
    <scope>NUCLEOTIDE SEQUENCE [LARGE SCALE GENOMIC DNA]</scope>
    <source>
        <strain evidence="9">JCM 23211</strain>
    </source>
</reference>
<dbReference type="InterPro" id="IPR036661">
    <property type="entry name" value="Luciferase-like_sf"/>
</dbReference>
<feature type="binding site" evidence="6">
    <location>
        <position position="112"/>
    </location>
    <ligand>
        <name>FMN</name>
        <dbReference type="ChEBI" id="CHEBI:58210"/>
    </ligand>
</feature>
<comment type="similarity">
    <text evidence="5">Belongs to the NtaA/SnaA/DszA monooxygenase family.</text>
</comment>
<dbReference type="Pfam" id="PF00296">
    <property type="entry name" value="Bac_luciferase"/>
    <property type="match status" value="1"/>
</dbReference>
<dbReference type="InterPro" id="IPR011251">
    <property type="entry name" value="Luciferase-like_dom"/>
</dbReference>
<accession>A0A239H8J9</accession>
<evidence type="ECO:0000313" key="9">
    <source>
        <dbReference type="Proteomes" id="UP000198327"/>
    </source>
</evidence>
<feature type="binding site" evidence="6">
    <location>
        <position position="188"/>
    </location>
    <ligand>
        <name>FMN</name>
        <dbReference type="ChEBI" id="CHEBI:58210"/>
    </ligand>
</feature>
<evidence type="ECO:0000256" key="4">
    <source>
        <dbReference type="ARBA" id="ARBA00023033"/>
    </source>
</evidence>
<evidence type="ECO:0000256" key="2">
    <source>
        <dbReference type="ARBA" id="ARBA00022643"/>
    </source>
</evidence>
<dbReference type="PIRSF" id="PIRSF000337">
    <property type="entry name" value="NTA_MOA"/>
    <property type="match status" value="1"/>
</dbReference>
<dbReference type="InterPro" id="IPR016215">
    <property type="entry name" value="NTA_MOA"/>
</dbReference>
<keyword evidence="1 6" id="KW-0285">Flavoprotein</keyword>
<feature type="domain" description="Luciferase-like" evidence="7">
    <location>
        <begin position="3"/>
        <end position="341"/>
    </location>
</feature>
<evidence type="ECO:0000256" key="1">
    <source>
        <dbReference type="ARBA" id="ARBA00022630"/>
    </source>
</evidence>
<sequence length="398" mass="43852">MQKFERAGIDFVMLEDSTALTDIYGGSFESELKWTPRAPKHDPMALASRLAYETDKIGIVVTASTSFYPPFLLTRLLSTLDHLSRGRMGWNIVTSTGDRAAQNFGMDRLPTHDARYEVAEEFVDVANKLWGSWDPDAASALAPGVESYVDHTKVRTVDHKGKHFQVRGPLNTLPSPQGKPVICQAGASESGIELASRVADLVVSAPKGRAAMRAYREKIRTRAAEFGRDPDDVKVLYMVTPILGETEDDARRRAERYYEPTDAAIARRLIMLSGDIDFSQFDVDQPIPNDLHTEASTSILENLRTWAAGRTIRETVAAERTESLRLVGTPESVADEMESVIDDVGGDGFLFFGGGGGVLNRRYVDDVCDGLMPELRRRGVAGTGYRGTNLREHLAGAR</sequence>
<dbReference type="PANTHER" id="PTHR30011">
    <property type="entry name" value="ALKANESULFONATE MONOOXYGENASE-RELATED"/>
    <property type="match status" value="1"/>
</dbReference>
<evidence type="ECO:0000259" key="7">
    <source>
        <dbReference type="Pfam" id="PF00296"/>
    </source>
</evidence>
<dbReference type="RefSeq" id="WP_371829005.1">
    <property type="nucleotide sequence ID" value="NZ_FZOW01000005.1"/>
</dbReference>
<keyword evidence="3" id="KW-0560">Oxidoreductase</keyword>
<dbReference type="EMBL" id="FZOW01000005">
    <property type="protein sequence ID" value="SNS76584.1"/>
    <property type="molecule type" value="Genomic_DNA"/>
</dbReference>
<dbReference type="GO" id="GO:0016705">
    <property type="term" value="F:oxidoreductase activity, acting on paired donors, with incorporation or reduction of molecular oxygen"/>
    <property type="evidence" value="ECO:0007669"/>
    <property type="project" value="InterPro"/>
</dbReference>